<evidence type="ECO:0000256" key="8">
    <source>
        <dbReference type="ARBA" id="ARBA00023136"/>
    </source>
</evidence>
<keyword evidence="13" id="KW-0282">Flagellum</keyword>
<dbReference type="SUPFAM" id="SSF48029">
    <property type="entry name" value="FliG"/>
    <property type="match status" value="2"/>
</dbReference>
<dbReference type="GO" id="GO:0005886">
    <property type="term" value="C:plasma membrane"/>
    <property type="evidence" value="ECO:0007669"/>
    <property type="project" value="UniProtKB-SubCell"/>
</dbReference>
<dbReference type="GO" id="GO:0071973">
    <property type="term" value="P:bacterial-type flagellum-dependent cell motility"/>
    <property type="evidence" value="ECO:0007669"/>
    <property type="project" value="InterPro"/>
</dbReference>
<gene>
    <name evidence="13" type="ORF">AN477_07040</name>
</gene>
<dbReference type="PANTHER" id="PTHR30534">
    <property type="entry name" value="FLAGELLAR MOTOR SWITCH PROTEIN FLIG"/>
    <property type="match status" value="1"/>
</dbReference>
<evidence type="ECO:0000313" key="14">
    <source>
        <dbReference type="Proteomes" id="UP000050482"/>
    </source>
</evidence>
<dbReference type="InterPro" id="IPR032779">
    <property type="entry name" value="FliG_M"/>
</dbReference>
<comment type="caution">
    <text evidence="13">The sequence shown here is derived from an EMBL/GenBank/DDBJ whole genome shotgun (WGS) entry which is preliminary data.</text>
</comment>
<dbReference type="EMBL" id="LJCO01000033">
    <property type="protein sequence ID" value="KPV44378.1"/>
    <property type="molecule type" value="Genomic_DNA"/>
</dbReference>
<dbReference type="NCBIfam" id="TIGR00207">
    <property type="entry name" value="fliG"/>
    <property type="match status" value="1"/>
</dbReference>
<dbReference type="AlphaFoldDB" id="A0A0P9EZ55"/>
<feature type="domain" description="Flagellar motor switch protein FliG N-terminal" evidence="12">
    <location>
        <begin position="10"/>
        <end position="112"/>
    </location>
</feature>
<dbReference type="GO" id="GO:0003774">
    <property type="term" value="F:cytoskeletal motor activity"/>
    <property type="evidence" value="ECO:0007669"/>
    <property type="project" value="InterPro"/>
</dbReference>
<dbReference type="InterPro" id="IPR011002">
    <property type="entry name" value="FliG_a-hlx"/>
</dbReference>
<comment type="similarity">
    <text evidence="3">Belongs to the FliG family.</text>
</comment>
<evidence type="ECO:0000256" key="9">
    <source>
        <dbReference type="ARBA" id="ARBA00023143"/>
    </source>
</evidence>
<dbReference type="PRINTS" id="PR00954">
    <property type="entry name" value="FLGMOTORFLIG"/>
</dbReference>
<protein>
    <recommendedName>
        <fullName evidence="4">Flagellar motor switch protein FliG</fullName>
    </recommendedName>
</protein>
<dbReference type="OrthoDB" id="9780302at2"/>
<keyword evidence="13" id="KW-0966">Cell projection</keyword>
<dbReference type="InterPro" id="IPR000090">
    <property type="entry name" value="Flg_Motor_Flig"/>
</dbReference>
<keyword evidence="6" id="KW-0145">Chemotaxis</keyword>
<comment type="subcellular location">
    <subcellularLocation>
        <location evidence="1">Bacterial flagellum basal body</location>
    </subcellularLocation>
    <subcellularLocation>
        <location evidence="2">Cell membrane</location>
        <topology evidence="2">Peripheral membrane protein</topology>
        <orientation evidence="2">Cytoplasmic side</orientation>
    </subcellularLocation>
</comment>
<evidence type="ECO:0000259" key="10">
    <source>
        <dbReference type="Pfam" id="PF01706"/>
    </source>
</evidence>
<dbReference type="Pfam" id="PF14841">
    <property type="entry name" value="FliG_M"/>
    <property type="match status" value="1"/>
</dbReference>
<evidence type="ECO:0000256" key="2">
    <source>
        <dbReference type="ARBA" id="ARBA00004413"/>
    </source>
</evidence>
<organism evidence="13 14">
    <name type="scientific">Alicyclobacillus ferrooxydans</name>
    <dbReference type="NCBI Taxonomy" id="471514"/>
    <lineage>
        <taxon>Bacteria</taxon>
        <taxon>Bacillati</taxon>
        <taxon>Bacillota</taxon>
        <taxon>Bacilli</taxon>
        <taxon>Bacillales</taxon>
        <taxon>Alicyclobacillaceae</taxon>
        <taxon>Alicyclobacillus</taxon>
    </lineage>
</organism>
<dbReference type="RefSeq" id="WP_054968465.1">
    <property type="nucleotide sequence ID" value="NZ_LJCO01000033.1"/>
</dbReference>
<dbReference type="Pfam" id="PF14842">
    <property type="entry name" value="FliG_N"/>
    <property type="match status" value="1"/>
</dbReference>
<keyword evidence="5" id="KW-1003">Cell membrane</keyword>
<evidence type="ECO:0000256" key="4">
    <source>
        <dbReference type="ARBA" id="ARBA00021870"/>
    </source>
</evidence>
<reference evidence="13 14" key="1">
    <citation type="submission" date="2015-09" db="EMBL/GenBank/DDBJ databases">
        <title>Draft genome sequence of Alicyclobacillus ferrooxydans DSM 22381.</title>
        <authorList>
            <person name="Hemp J."/>
        </authorList>
    </citation>
    <scope>NUCLEOTIDE SEQUENCE [LARGE SCALE GENOMIC DNA]</scope>
    <source>
        <strain evidence="13 14">TC-34</strain>
    </source>
</reference>
<name>A0A0P9EZ55_9BACL</name>
<proteinExistence type="inferred from homology"/>
<dbReference type="PATRIC" id="fig|471514.4.peg.3649"/>
<evidence type="ECO:0000256" key="6">
    <source>
        <dbReference type="ARBA" id="ARBA00022500"/>
    </source>
</evidence>
<dbReference type="Proteomes" id="UP000050482">
    <property type="component" value="Unassembled WGS sequence"/>
</dbReference>
<evidence type="ECO:0000256" key="1">
    <source>
        <dbReference type="ARBA" id="ARBA00004117"/>
    </source>
</evidence>
<keyword evidence="8" id="KW-0472">Membrane</keyword>
<dbReference type="InterPro" id="IPR023087">
    <property type="entry name" value="Flg_Motor_Flig_C"/>
</dbReference>
<dbReference type="FunFam" id="1.10.220.30:FF:000001">
    <property type="entry name" value="Flagellar motor switch protein FliG"/>
    <property type="match status" value="1"/>
</dbReference>
<accession>A0A0P9EZ55</accession>
<dbReference type="PIRSF" id="PIRSF003161">
    <property type="entry name" value="FliG"/>
    <property type="match status" value="1"/>
</dbReference>
<dbReference type="Pfam" id="PF01706">
    <property type="entry name" value="FliG_C"/>
    <property type="match status" value="1"/>
</dbReference>
<keyword evidence="13" id="KW-0969">Cilium</keyword>
<dbReference type="GO" id="GO:0006935">
    <property type="term" value="P:chemotaxis"/>
    <property type="evidence" value="ECO:0007669"/>
    <property type="project" value="UniProtKB-KW"/>
</dbReference>
<feature type="domain" description="Flagellar motor switch protein FliG C-terminal" evidence="10">
    <location>
        <begin position="223"/>
        <end position="329"/>
    </location>
</feature>
<evidence type="ECO:0000259" key="12">
    <source>
        <dbReference type="Pfam" id="PF14842"/>
    </source>
</evidence>
<dbReference type="STRING" id="471514.AN477_07040"/>
<keyword evidence="7" id="KW-0283">Flagellar rotation</keyword>
<feature type="domain" description="Flagellar motor switch protein FliG middle" evidence="11">
    <location>
        <begin position="121"/>
        <end position="191"/>
    </location>
</feature>
<dbReference type="GO" id="GO:0009425">
    <property type="term" value="C:bacterial-type flagellum basal body"/>
    <property type="evidence" value="ECO:0007669"/>
    <property type="project" value="UniProtKB-SubCell"/>
</dbReference>
<evidence type="ECO:0000256" key="7">
    <source>
        <dbReference type="ARBA" id="ARBA00022779"/>
    </source>
</evidence>
<evidence type="ECO:0000259" key="11">
    <source>
        <dbReference type="Pfam" id="PF14841"/>
    </source>
</evidence>
<evidence type="ECO:0000256" key="5">
    <source>
        <dbReference type="ARBA" id="ARBA00022475"/>
    </source>
</evidence>
<dbReference type="PANTHER" id="PTHR30534:SF0">
    <property type="entry name" value="FLAGELLAR MOTOR SWITCH PROTEIN FLIG"/>
    <property type="match status" value="1"/>
</dbReference>
<keyword evidence="14" id="KW-1185">Reference proteome</keyword>
<evidence type="ECO:0000256" key="3">
    <source>
        <dbReference type="ARBA" id="ARBA00010299"/>
    </source>
</evidence>
<sequence>MALQRRERPLTGREKAAIMMISLGQDTAAKVYQILSEEEMESLTYQIANLKRIDNDQREQVFQEFHDLATANEYIMIGGIQYARDVLEKAVGQERADRVFSKLQGSLQVKPFAFAKNIESSQILAFLQGEHPQTIALVLSYLDPNQSATIIQSLPHDIQVDIARRIALTKVTSPEAVYEIEQALEAKLSTADPRDDMKIGGIDAIVQIINGVDRATEKTILDSLITTDPELADEIKKKLFVFEDIAMLDSRALQRVIRDVETKDMQLALKGSSEEVKTLIFANMSKRMADTIQEEMEFMGAVRLQDVEDAQQSIVAVIRRLEDEGEIVIARGGENYVR</sequence>
<evidence type="ECO:0000313" key="13">
    <source>
        <dbReference type="EMBL" id="KPV44378.1"/>
    </source>
</evidence>
<dbReference type="InterPro" id="IPR028263">
    <property type="entry name" value="FliG_N"/>
</dbReference>
<keyword evidence="9" id="KW-0975">Bacterial flagellum</keyword>
<dbReference type="Gene3D" id="1.10.220.30">
    <property type="match status" value="3"/>
</dbReference>